<dbReference type="OrthoDB" id="7992954at2"/>
<keyword evidence="4" id="KW-1185">Reference proteome</keyword>
<keyword evidence="2" id="KW-0812">Transmembrane</keyword>
<feature type="coiled-coil region" evidence="1">
    <location>
        <begin position="94"/>
        <end position="141"/>
    </location>
</feature>
<keyword evidence="2" id="KW-0472">Membrane</keyword>
<evidence type="ECO:0000256" key="2">
    <source>
        <dbReference type="SAM" id="Phobius"/>
    </source>
</evidence>
<keyword evidence="1" id="KW-0175">Coiled coil</keyword>
<proteinExistence type="predicted"/>
<reference evidence="3 4" key="1">
    <citation type="submission" date="2018-08" db="EMBL/GenBank/DDBJ databases">
        <title>Complete genome sequencing of Blastochloris tepida GI.</title>
        <authorList>
            <person name="Tsukatani Y."/>
            <person name="Mori H."/>
        </authorList>
    </citation>
    <scope>NUCLEOTIDE SEQUENCE [LARGE SCALE GENOMIC DNA]</scope>
    <source>
        <strain evidence="3 4">GI</strain>
    </source>
</reference>
<feature type="transmembrane region" description="Helical" evidence="2">
    <location>
        <begin position="171"/>
        <end position="193"/>
    </location>
</feature>
<accession>A0A348G0U9</accession>
<feature type="transmembrane region" description="Helical" evidence="2">
    <location>
        <begin position="24"/>
        <end position="45"/>
    </location>
</feature>
<evidence type="ECO:0000256" key="1">
    <source>
        <dbReference type="SAM" id="Coils"/>
    </source>
</evidence>
<dbReference type="AlphaFoldDB" id="A0A348G0U9"/>
<dbReference type="RefSeq" id="WP_126399636.1">
    <property type="nucleotide sequence ID" value="NZ_AP018907.1"/>
</dbReference>
<sequence length="199" mass="21787">MHADEATEFMEAEKAEDRFKRRCAVLISIFAMLLAITSLGGQNAAKEATMNNIMAANYFSFYQAKNIRQTDLNIAANEFELAWASNPALSDDAKAALAAKAADYRRTAARYESEPETGEGKKELMAKAREHEAVRDRAMQQDPYFDYAEALLQIAIVLISVAIVAEVGQLAWLGGLLGLIGGVLMLNGYFLLVEIPGFG</sequence>
<protein>
    <recommendedName>
        <fullName evidence="5">DUF4337 domain-containing protein</fullName>
    </recommendedName>
</protein>
<organism evidence="3 4">
    <name type="scientific">Blastochloris tepida</name>
    <dbReference type="NCBI Taxonomy" id="2233851"/>
    <lineage>
        <taxon>Bacteria</taxon>
        <taxon>Pseudomonadati</taxon>
        <taxon>Pseudomonadota</taxon>
        <taxon>Alphaproteobacteria</taxon>
        <taxon>Hyphomicrobiales</taxon>
        <taxon>Blastochloridaceae</taxon>
        <taxon>Blastochloris</taxon>
    </lineage>
</organism>
<dbReference type="Proteomes" id="UP000266934">
    <property type="component" value="Chromosome"/>
</dbReference>
<keyword evidence="2" id="KW-1133">Transmembrane helix</keyword>
<gene>
    <name evidence="3" type="ORF">BLTE_18670</name>
</gene>
<evidence type="ECO:0000313" key="4">
    <source>
        <dbReference type="Proteomes" id="UP000266934"/>
    </source>
</evidence>
<evidence type="ECO:0008006" key="5">
    <source>
        <dbReference type="Google" id="ProtNLM"/>
    </source>
</evidence>
<dbReference type="Pfam" id="PF14235">
    <property type="entry name" value="DUF4337"/>
    <property type="match status" value="1"/>
</dbReference>
<feature type="transmembrane region" description="Helical" evidence="2">
    <location>
        <begin position="144"/>
        <end position="165"/>
    </location>
</feature>
<dbReference type="EMBL" id="AP018907">
    <property type="protein sequence ID" value="BBF93182.1"/>
    <property type="molecule type" value="Genomic_DNA"/>
</dbReference>
<name>A0A348G0U9_9HYPH</name>
<dbReference type="InterPro" id="IPR025570">
    <property type="entry name" value="DUF4337"/>
</dbReference>
<evidence type="ECO:0000313" key="3">
    <source>
        <dbReference type="EMBL" id="BBF93182.1"/>
    </source>
</evidence>
<dbReference type="KEGG" id="blag:BLTE_18670"/>